<dbReference type="InterPro" id="IPR036188">
    <property type="entry name" value="FAD/NAD-bd_sf"/>
</dbReference>
<organism evidence="8 9">
    <name type="scientific">Mycena rosella</name>
    <name type="common">Pink bonnet</name>
    <name type="synonym">Agaricus rosellus</name>
    <dbReference type="NCBI Taxonomy" id="1033263"/>
    <lineage>
        <taxon>Eukaryota</taxon>
        <taxon>Fungi</taxon>
        <taxon>Dikarya</taxon>
        <taxon>Basidiomycota</taxon>
        <taxon>Agaricomycotina</taxon>
        <taxon>Agaricomycetes</taxon>
        <taxon>Agaricomycetidae</taxon>
        <taxon>Agaricales</taxon>
        <taxon>Marasmiineae</taxon>
        <taxon>Mycenaceae</taxon>
        <taxon>Mycena</taxon>
    </lineage>
</organism>
<evidence type="ECO:0000256" key="1">
    <source>
        <dbReference type="ARBA" id="ARBA00001974"/>
    </source>
</evidence>
<evidence type="ECO:0000256" key="2">
    <source>
        <dbReference type="ARBA" id="ARBA00022630"/>
    </source>
</evidence>
<comment type="cofactor">
    <cofactor evidence="1">
        <name>FAD</name>
        <dbReference type="ChEBI" id="CHEBI:57692"/>
    </cofactor>
</comment>
<dbReference type="Proteomes" id="UP001221757">
    <property type="component" value="Unassembled WGS sequence"/>
</dbReference>
<dbReference type="Gene3D" id="3.50.50.60">
    <property type="entry name" value="FAD/NAD(P)-binding domain"/>
    <property type="match status" value="3"/>
</dbReference>
<dbReference type="Gene3D" id="3.40.50.1820">
    <property type="entry name" value="alpha/beta hydrolase"/>
    <property type="match status" value="1"/>
</dbReference>
<name>A0AAD7CXP1_MYCRO</name>
<dbReference type="InterPro" id="IPR052542">
    <property type="entry name" value="Cholesterol_Oxidase"/>
</dbReference>
<dbReference type="InterPro" id="IPR000172">
    <property type="entry name" value="GMC_OxRdtase_N"/>
</dbReference>
<gene>
    <name evidence="8" type="ORF">B0H17DRAFT_1247859</name>
</gene>
<accession>A0AAD7CXP1</accession>
<proteinExistence type="predicted"/>
<evidence type="ECO:0000256" key="4">
    <source>
        <dbReference type="ARBA" id="ARBA00023002"/>
    </source>
</evidence>
<evidence type="ECO:0000259" key="7">
    <source>
        <dbReference type="Pfam" id="PF00890"/>
    </source>
</evidence>
<dbReference type="PANTHER" id="PTHR47470">
    <property type="entry name" value="CHOLESTEROL OXIDASE"/>
    <property type="match status" value="1"/>
</dbReference>
<dbReference type="Pfam" id="PF00890">
    <property type="entry name" value="FAD_binding_2"/>
    <property type="match status" value="1"/>
</dbReference>
<feature type="region of interest" description="Disordered" evidence="5">
    <location>
        <begin position="1"/>
        <end position="45"/>
    </location>
</feature>
<keyword evidence="2" id="KW-0285">Flavoprotein</keyword>
<feature type="domain" description="Glucose-methanol-choline oxidoreductase N-terminal" evidence="6">
    <location>
        <begin position="134"/>
        <end position="360"/>
    </location>
</feature>
<sequence>MESTKVPGYSSRLDELASGGVPLDTGDYPSTFSGTRRKPKFPRLSRPVPIMRPEYDVVVVGSGYGGGVAASRMARAGKRVVVLELGKEKWPGEYPTGLKDSLPEFHMSGNAGRFSGGPLEEVAVGRSTGLYHVVVGQGQNAFVANGLGGTSLLNSNVFLRADKRTLQLNNWPEEIRNDPACLDPYYARAAEMLQPVPYPEDYPALKKLEVLEKQAKALGHGDNCYRVPQTTFFRDGLNNAGVEMKASTGSGQDCTGVNDGSKNSVLMNYLPDAWNWGAEIFCECEVRYIHENRTGGGYIVFYAWHGDGRKAFSDNFYNGLMWVRAKELCFLDAGALGTTEILLRSKAHGLKMSRFVGQKLSGDGDSLSFGYDTDEVVNGIGGGHSPAERPCGPTITGVMDNRGPETSPNVLDGYVLEEGAIPQALASVIQGAFESGVFGPYARGGSLNCTQTYLIMSHDNNEGTITLDNDKPYLRFSGVGRADHLEKLDLILGNATKAIGGTLINPPFYAITVHPLGGAIISSDETGRSGATNHIGQLFTGDGSEVHTGLVCVDGSVIPCALGVNPLATITALAERSVDFIARNNGWTIDPSKNGRLDLFGKPARSFPLTADMVAASKAIHSTRPSEGGGIRFTEIMDGHMHIGAGVDDFVVAENIAKGAASFTKLYLSVDVHNVKNLIERPDHASLATGTFSCAALSKDPMLILRGEVQFFTVDDTVSNANNLVYKLTLLSTDGEMYLMNGRKNIDSNMAFSVSNTWKATTTLYTTITRLDGSAVGRGILRVSWRNFRSQLKTLGPMPSGPPSSEPASSGGLVGGLINSILPFLGFFLYFAWNLVTYFLGPLSQLEYPDRTHSGYLPKAPPAQIITLTAKDGIQTTMKIWVPEDDVVKKPLPILMIPGASVDDQIFSCPTVRTNTVEYFTSRGYTVYVPVLRFGRVPVAEKGYTAFDARLDIAAAMAHVHEKHQVRMHVIAHCVGSIATSMGLLDGTLPAEWIQGLTVSQVFFKLHFGFVNQLKAKGPLGGGPWFPMNSMPNDTFLQRFLDQVLRFYPVGPSSELCTSTTCHRCSLVFGRLWNHRNLNHATHKHIINWVGGIHINMLGHLMRTGIAGDSLDNAGNNLVTDANLARLEGLPILFSTGKAYEVLRGRFGTAPYRRVVVAGYGHLDTWMGKRSNIDVYPSVRDHFERCEAWPRV</sequence>
<evidence type="ECO:0000313" key="9">
    <source>
        <dbReference type="Proteomes" id="UP001221757"/>
    </source>
</evidence>
<protein>
    <recommendedName>
        <fullName evidence="10">FAD/NAD(P)-binding domain-containing protein</fullName>
    </recommendedName>
</protein>
<dbReference type="AlphaFoldDB" id="A0AAD7CXP1"/>
<dbReference type="PANTHER" id="PTHR47470:SF1">
    <property type="entry name" value="FAD-DEPENDENT OXIDOREDUCTASE 2 FAD BINDING DOMAIN-CONTAINING PROTEIN"/>
    <property type="match status" value="1"/>
</dbReference>
<dbReference type="GO" id="GO:0050660">
    <property type="term" value="F:flavin adenine dinucleotide binding"/>
    <property type="evidence" value="ECO:0007669"/>
    <property type="project" value="InterPro"/>
</dbReference>
<evidence type="ECO:0000313" key="8">
    <source>
        <dbReference type="EMBL" id="KAJ7669030.1"/>
    </source>
</evidence>
<comment type="caution">
    <text evidence="8">The sequence shown here is derived from an EMBL/GenBank/DDBJ whole genome shotgun (WGS) entry which is preliminary data.</text>
</comment>
<evidence type="ECO:0000259" key="6">
    <source>
        <dbReference type="Pfam" id="PF00732"/>
    </source>
</evidence>
<dbReference type="InterPro" id="IPR029058">
    <property type="entry name" value="AB_hydrolase_fold"/>
</dbReference>
<dbReference type="SUPFAM" id="SSF51905">
    <property type="entry name" value="FAD/NAD(P)-binding domain"/>
    <property type="match status" value="1"/>
</dbReference>
<keyword evidence="4" id="KW-0560">Oxidoreductase</keyword>
<dbReference type="SUPFAM" id="SSF53474">
    <property type="entry name" value="alpha/beta-Hydrolases"/>
    <property type="match status" value="1"/>
</dbReference>
<evidence type="ECO:0000256" key="3">
    <source>
        <dbReference type="ARBA" id="ARBA00022827"/>
    </source>
</evidence>
<keyword evidence="3" id="KW-0274">FAD</keyword>
<feature type="domain" description="FAD-dependent oxidoreductase 2 FAD-binding" evidence="7">
    <location>
        <begin position="56"/>
        <end position="88"/>
    </location>
</feature>
<dbReference type="GO" id="GO:0016614">
    <property type="term" value="F:oxidoreductase activity, acting on CH-OH group of donors"/>
    <property type="evidence" value="ECO:0007669"/>
    <property type="project" value="InterPro"/>
</dbReference>
<evidence type="ECO:0000256" key="5">
    <source>
        <dbReference type="SAM" id="MobiDB-lite"/>
    </source>
</evidence>
<dbReference type="EMBL" id="JARKIE010000190">
    <property type="protein sequence ID" value="KAJ7669030.1"/>
    <property type="molecule type" value="Genomic_DNA"/>
</dbReference>
<keyword evidence="9" id="KW-1185">Reference proteome</keyword>
<evidence type="ECO:0008006" key="10">
    <source>
        <dbReference type="Google" id="ProtNLM"/>
    </source>
</evidence>
<dbReference type="InterPro" id="IPR003953">
    <property type="entry name" value="FAD-dep_OxRdtase_2_FAD-bd"/>
</dbReference>
<reference evidence="8" key="1">
    <citation type="submission" date="2023-03" db="EMBL/GenBank/DDBJ databases">
        <title>Massive genome expansion in bonnet fungi (Mycena s.s.) driven by repeated elements and novel gene families across ecological guilds.</title>
        <authorList>
            <consortium name="Lawrence Berkeley National Laboratory"/>
            <person name="Harder C.B."/>
            <person name="Miyauchi S."/>
            <person name="Viragh M."/>
            <person name="Kuo A."/>
            <person name="Thoen E."/>
            <person name="Andreopoulos B."/>
            <person name="Lu D."/>
            <person name="Skrede I."/>
            <person name="Drula E."/>
            <person name="Henrissat B."/>
            <person name="Morin E."/>
            <person name="Kohler A."/>
            <person name="Barry K."/>
            <person name="LaButti K."/>
            <person name="Morin E."/>
            <person name="Salamov A."/>
            <person name="Lipzen A."/>
            <person name="Mereny Z."/>
            <person name="Hegedus B."/>
            <person name="Baldrian P."/>
            <person name="Stursova M."/>
            <person name="Weitz H."/>
            <person name="Taylor A."/>
            <person name="Grigoriev I.V."/>
            <person name="Nagy L.G."/>
            <person name="Martin F."/>
            <person name="Kauserud H."/>
        </authorList>
    </citation>
    <scope>NUCLEOTIDE SEQUENCE</scope>
    <source>
        <strain evidence="8">CBHHK067</strain>
    </source>
</reference>
<dbReference type="Pfam" id="PF00732">
    <property type="entry name" value="GMC_oxred_N"/>
    <property type="match status" value="1"/>
</dbReference>